<evidence type="ECO:0000259" key="8">
    <source>
        <dbReference type="Pfam" id="PF07522"/>
    </source>
</evidence>
<feature type="domain" description="DNA repair metallo-beta-lactamase" evidence="8">
    <location>
        <begin position="583"/>
        <end position="658"/>
    </location>
</feature>
<feature type="compositionally biased region" description="Basic and acidic residues" evidence="6">
    <location>
        <begin position="78"/>
        <end position="90"/>
    </location>
</feature>
<feature type="transmembrane region" description="Helical" evidence="7">
    <location>
        <begin position="654"/>
        <end position="671"/>
    </location>
</feature>
<dbReference type="eggNOG" id="KOG1361">
    <property type="taxonomic scope" value="Eukaryota"/>
</dbReference>
<dbReference type="InterPro" id="IPR036866">
    <property type="entry name" value="RibonucZ/Hydroxyglut_hydro"/>
</dbReference>
<feature type="compositionally biased region" description="Acidic residues" evidence="6">
    <location>
        <begin position="137"/>
        <end position="153"/>
    </location>
</feature>
<comment type="subcellular location">
    <subcellularLocation>
        <location evidence="1">Nucleus</location>
    </subcellularLocation>
</comment>
<keyword evidence="7" id="KW-1133">Transmembrane helix</keyword>
<dbReference type="Gene3D" id="3.40.50.12650">
    <property type="match status" value="1"/>
</dbReference>
<evidence type="ECO:0000256" key="1">
    <source>
        <dbReference type="ARBA" id="ARBA00004123"/>
    </source>
</evidence>
<evidence type="ECO:0000256" key="5">
    <source>
        <dbReference type="ARBA" id="ARBA00023242"/>
    </source>
</evidence>
<feature type="compositionally biased region" description="Low complexity" evidence="6">
    <location>
        <begin position="291"/>
        <end position="313"/>
    </location>
</feature>
<dbReference type="InterPro" id="IPR011084">
    <property type="entry name" value="DRMBL"/>
</dbReference>
<dbReference type="KEGG" id="sre:PTSG_11300"/>
<feature type="transmembrane region" description="Helical" evidence="7">
    <location>
        <begin position="677"/>
        <end position="696"/>
    </location>
</feature>
<dbReference type="GO" id="GO:0006303">
    <property type="term" value="P:double-strand break repair via nonhomologous end joining"/>
    <property type="evidence" value="ECO:0007669"/>
    <property type="project" value="TreeGrafter"/>
</dbReference>
<evidence type="ECO:0000256" key="3">
    <source>
        <dbReference type="ARBA" id="ARBA00022763"/>
    </source>
</evidence>
<protein>
    <recommendedName>
        <fullName evidence="8">DNA repair metallo-beta-lactamase domain-containing protein</fullName>
    </recommendedName>
</protein>
<dbReference type="FunFam" id="3.40.50.12650:FF:000001">
    <property type="entry name" value="DNA cross-link repair 1A"/>
    <property type="match status" value="1"/>
</dbReference>
<keyword evidence="10" id="KW-1185">Reference proteome</keyword>
<evidence type="ECO:0000313" key="9">
    <source>
        <dbReference type="EMBL" id="EGD81264.1"/>
    </source>
</evidence>
<dbReference type="AlphaFoldDB" id="F2UT05"/>
<gene>
    <name evidence="9" type="ORF">PTSG_11300</name>
</gene>
<keyword evidence="5" id="KW-0539">Nucleus</keyword>
<feature type="region of interest" description="Disordered" evidence="6">
    <location>
        <begin position="1"/>
        <end position="153"/>
    </location>
</feature>
<dbReference type="GO" id="GO:0036297">
    <property type="term" value="P:interstrand cross-link repair"/>
    <property type="evidence" value="ECO:0007669"/>
    <property type="project" value="TreeGrafter"/>
</dbReference>
<evidence type="ECO:0000256" key="7">
    <source>
        <dbReference type="SAM" id="Phobius"/>
    </source>
</evidence>
<dbReference type="Proteomes" id="UP000007799">
    <property type="component" value="Unassembled WGS sequence"/>
</dbReference>
<dbReference type="GO" id="GO:0005634">
    <property type="term" value="C:nucleus"/>
    <property type="evidence" value="ECO:0007669"/>
    <property type="project" value="UniProtKB-SubCell"/>
</dbReference>
<dbReference type="OrthoDB" id="262529at2759"/>
<proteinExistence type="inferred from homology"/>
<keyword evidence="7" id="KW-0472">Membrane</keyword>
<evidence type="ECO:0000256" key="2">
    <source>
        <dbReference type="ARBA" id="ARBA00010304"/>
    </source>
</evidence>
<keyword evidence="4" id="KW-0234">DNA repair</keyword>
<organism evidence="10">
    <name type="scientific">Salpingoeca rosetta (strain ATCC 50818 / BSB-021)</name>
    <dbReference type="NCBI Taxonomy" id="946362"/>
    <lineage>
        <taxon>Eukaryota</taxon>
        <taxon>Choanoflagellata</taxon>
        <taxon>Craspedida</taxon>
        <taxon>Salpingoecidae</taxon>
        <taxon>Salpingoeca</taxon>
    </lineage>
</organism>
<evidence type="ECO:0000256" key="4">
    <source>
        <dbReference type="ARBA" id="ARBA00023204"/>
    </source>
</evidence>
<dbReference type="InParanoid" id="F2UT05"/>
<dbReference type="CDD" id="cd16273">
    <property type="entry name" value="SNM1A-1C-like_MBL-fold"/>
    <property type="match status" value="1"/>
</dbReference>
<dbReference type="PANTHER" id="PTHR23240:SF6">
    <property type="entry name" value="DNA CROSS-LINK REPAIR 1A PROTEIN"/>
    <property type="match status" value="1"/>
</dbReference>
<dbReference type="GO" id="GO:0003684">
    <property type="term" value="F:damaged DNA binding"/>
    <property type="evidence" value="ECO:0007669"/>
    <property type="project" value="TreeGrafter"/>
</dbReference>
<dbReference type="GO" id="GO:0035312">
    <property type="term" value="F:5'-3' DNA exonuclease activity"/>
    <property type="evidence" value="ECO:0007669"/>
    <property type="project" value="TreeGrafter"/>
</dbReference>
<dbReference type="Pfam" id="PF07522">
    <property type="entry name" value="DRMBL"/>
    <property type="match status" value="1"/>
</dbReference>
<feature type="region of interest" description="Disordered" evidence="6">
    <location>
        <begin position="337"/>
        <end position="360"/>
    </location>
</feature>
<name>F2UT05_SALR5</name>
<dbReference type="PANTHER" id="PTHR23240">
    <property type="entry name" value="DNA CROSS-LINK REPAIR PROTEIN PSO2/SNM1-RELATED"/>
    <property type="match status" value="1"/>
</dbReference>
<keyword evidence="3" id="KW-0227">DNA damage</keyword>
<feature type="compositionally biased region" description="Low complexity" evidence="6">
    <location>
        <begin position="40"/>
        <end position="50"/>
    </location>
</feature>
<dbReference type="EMBL" id="GL832997">
    <property type="protein sequence ID" value="EGD81264.1"/>
    <property type="molecule type" value="Genomic_DNA"/>
</dbReference>
<dbReference type="GeneID" id="16068202"/>
<dbReference type="STRING" id="946362.F2UT05"/>
<evidence type="ECO:0000256" key="6">
    <source>
        <dbReference type="SAM" id="MobiDB-lite"/>
    </source>
</evidence>
<dbReference type="Gene3D" id="3.60.15.10">
    <property type="entry name" value="Ribonuclease Z/Hydroxyacylglutathione hydrolase-like"/>
    <property type="match status" value="1"/>
</dbReference>
<dbReference type="SUPFAM" id="SSF56281">
    <property type="entry name" value="Metallo-hydrolase/oxidoreductase"/>
    <property type="match status" value="1"/>
</dbReference>
<dbReference type="RefSeq" id="XP_004987660.1">
    <property type="nucleotide sequence ID" value="XM_004987603.1"/>
</dbReference>
<comment type="similarity">
    <text evidence="2">Belongs to the DNA repair metallo-beta-lactamase (DRMBL) family.</text>
</comment>
<accession>F2UT05</accession>
<feature type="region of interest" description="Disordered" evidence="6">
    <location>
        <begin position="241"/>
        <end position="320"/>
    </location>
</feature>
<feature type="compositionally biased region" description="Polar residues" evidence="6">
    <location>
        <begin position="258"/>
        <end position="271"/>
    </location>
</feature>
<reference evidence="9" key="1">
    <citation type="submission" date="2009-08" db="EMBL/GenBank/DDBJ databases">
        <title>Annotation of Salpingoeca rosetta.</title>
        <authorList>
            <consortium name="The Broad Institute Genome Sequencing Platform"/>
            <person name="Russ C."/>
            <person name="Cuomo C."/>
            <person name="Burger G."/>
            <person name="Gray M.W."/>
            <person name="Holland P.W.H."/>
            <person name="King N."/>
            <person name="Lang F.B.F."/>
            <person name="Roger A.J."/>
            <person name="Ruiz-Trillo I."/>
            <person name="Young S.K."/>
            <person name="Zeng Q."/>
            <person name="Gargeya S."/>
            <person name="Alvarado L."/>
            <person name="Berlin A."/>
            <person name="Chapman S.B."/>
            <person name="Chen Z."/>
            <person name="Freedman E."/>
            <person name="Gellesch M."/>
            <person name="Goldberg J."/>
            <person name="Griggs A."/>
            <person name="Gujja S."/>
            <person name="Heilman E."/>
            <person name="Heiman D."/>
            <person name="Howarth C."/>
            <person name="Mehta T."/>
            <person name="Neiman D."/>
            <person name="Pearson M."/>
            <person name="Roberts A."/>
            <person name="Saif S."/>
            <person name="Shea T."/>
            <person name="Shenoy N."/>
            <person name="Sisk P."/>
            <person name="Stolte C."/>
            <person name="Sykes S."/>
            <person name="White J."/>
            <person name="Yandava C."/>
            <person name="Haas B."/>
            <person name="Nusbaum C."/>
            <person name="Birren B."/>
        </authorList>
    </citation>
    <scope>NUCLEOTIDE SEQUENCE [LARGE SCALE GENOMIC DNA]</scope>
    <source>
        <strain evidence="9">ATCC 50818</strain>
    </source>
</reference>
<feature type="compositionally biased region" description="Acidic residues" evidence="6">
    <location>
        <begin position="15"/>
        <end position="29"/>
    </location>
</feature>
<evidence type="ECO:0000313" key="10">
    <source>
        <dbReference type="Proteomes" id="UP000007799"/>
    </source>
</evidence>
<keyword evidence="7" id="KW-0812">Transmembrane</keyword>
<feature type="compositionally biased region" description="Acidic residues" evidence="6">
    <location>
        <begin position="93"/>
        <end position="102"/>
    </location>
</feature>
<sequence>MESLIGGECGSPVLFDDDDGDDSDVDNDVGGELGGIDACMQDMQQQQQRRQLAHDDRDSDDDFMLVLTQCTRAPNHMQAKDTAVDREHSDPSLQEEEEGGENDESHGGSGDAVQTLSRSCEGEESTDTTDASNVIVIDDDDDIDTDDDDDTDEAQQLQYIQQQQQYTQQQQQYTQQQQQLRHWDRQGPILPVRDSTMSSCFSMHHQRQRAGSDASDNDVEATVAALEQVWHIHAATAEGAADGVSTHRMASPVITSEAEPSTSAIATTPVVNNERHERGANSPRRKHPKTSASSLSASSSSSAPTAGATGAAPVKPHTNTAGRANAFDVLMRASKREAQQPLMRRGSSKESGSDASTHGLPRRLRQCPFYKWVKDTSFTVDAFSYGAIPNCTAYFLSHFHADHYTGLTKSFPAKVYCSEATARLCTLLLRVPPEKLNPLPMNTPVKVQGVTVELIDANHCPGAAVIVFTLPSGRRHVHTGDFRACEAIWQHTSIAGKRIHTVYLDTTYCDPRYTFPSQYAVLNFVANLAIKYLKRHPHLLVVVGSYTIGKEKVFLSIARALGCRVYASTRKQQIFGCLQDDALNEVLTDNPLEAQVHVTSMSTVNLDNLARYYREGYGFRKRFEHVLGFRPTGWTHSQKLPALSFIKPKTKRNITVYVFYFVLVLSSFYMFQGFGGVFNYGISTLFACAVAVFLSTGSK</sequence>